<evidence type="ECO:0000313" key="1">
    <source>
        <dbReference type="EMBL" id="RYM10665.1"/>
    </source>
</evidence>
<organism evidence="1 2">
    <name type="scientific">Sphingobium cupriresistens</name>
    <dbReference type="NCBI Taxonomy" id="1132417"/>
    <lineage>
        <taxon>Bacteria</taxon>
        <taxon>Pseudomonadati</taxon>
        <taxon>Pseudomonadota</taxon>
        <taxon>Alphaproteobacteria</taxon>
        <taxon>Sphingomonadales</taxon>
        <taxon>Sphingomonadaceae</taxon>
        <taxon>Sphingobium</taxon>
    </lineage>
</organism>
<comment type="caution">
    <text evidence="1">The sequence shown here is derived from an EMBL/GenBank/DDBJ whole genome shotgun (WGS) entry which is preliminary data.</text>
</comment>
<dbReference type="AlphaFoldDB" id="A0A8G2DXP3"/>
<dbReference type="EMBL" id="SEOO01000016">
    <property type="protein sequence ID" value="RYM10665.1"/>
    <property type="molecule type" value="Genomic_DNA"/>
</dbReference>
<accession>A0A8G2DXP3</accession>
<reference evidence="1 2" key="1">
    <citation type="submission" date="2019-02" db="EMBL/GenBank/DDBJ databases">
        <authorList>
            <person name="Feng G."/>
        </authorList>
    </citation>
    <scope>NUCLEOTIDE SEQUENCE [LARGE SCALE GENOMIC DNA]</scope>
    <source>
        <strain evidence="1 2">CCTCC AB 2011146</strain>
    </source>
</reference>
<dbReference type="Proteomes" id="UP000291572">
    <property type="component" value="Unassembled WGS sequence"/>
</dbReference>
<gene>
    <name evidence="1" type="ORF">EWH12_10935</name>
</gene>
<dbReference type="OrthoDB" id="7509748at2"/>
<proteinExistence type="predicted"/>
<protein>
    <submittedName>
        <fullName evidence="1">Uncharacterized protein</fullName>
    </submittedName>
</protein>
<name>A0A8G2DXP3_9SPHN</name>
<evidence type="ECO:0000313" key="2">
    <source>
        <dbReference type="Proteomes" id="UP000291572"/>
    </source>
</evidence>
<dbReference type="RefSeq" id="WP_129926578.1">
    <property type="nucleotide sequence ID" value="NZ_SEOO01000016.1"/>
</dbReference>
<sequence length="70" mass="7845">MRAQSHASLHDFTVDIAFFSGGEQYATQSYTLRASTWFSAEQQALQMSINSVYDNPRIPDLSRSATVRSV</sequence>